<evidence type="ECO:0000259" key="7">
    <source>
        <dbReference type="SMART" id="SM00906"/>
    </source>
</evidence>
<evidence type="ECO:0000256" key="2">
    <source>
        <dbReference type="ARBA" id="ARBA00023015"/>
    </source>
</evidence>
<gene>
    <name evidence="8" type="ORF">K461DRAFT_288960</name>
</gene>
<dbReference type="InterPro" id="IPR052073">
    <property type="entry name" value="Amide_Lactam_Regulators"/>
</dbReference>
<dbReference type="EMBL" id="ML996081">
    <property type="protein sequence ID" value="KAF2156556.1"/>
    <property type="molecule type" value="Genomic_DNA"/>
</dbReference>
<protein>
    <recommendedName>
        <fullName evidence="7">Xylanolytic transcriptional activator regulatory domain-containing protein</fullName>
    </recommendedName>
</protein>
<dbReference type="Pfam" id="PF04082">
    <property type="entry name" value="Fungal_trans"/>
    <property type="match status" value="1"/>
</dbReference>
<dbReference type="PANTHER" id="PTHR47171">
    <property type="entry name" value="FARA-RELATED"/>
    <property type="match status" value="1"/>
</dbReference>
<feature type="compositionally biased region" description="Low complexity" evidence="6">
    <location>
        <begin position="535"/>
        <end position="550"/>
    </location>
</feature>
<evidence type="ECO:0000256" key="6">
    <source>
        <dbReference type="SAM" id="MobiDB-lite"/>
    </source>
</evidence>
<reference evidence="8" key="1">
    <citation type="journal article" date="2020" name="Stud. Mycol.">
        <title>101 Dothideomycetes genomes: a test case for predicting lifestyles and emergence of pathogens.</title>
        <authorList>
            <person name="Haridas S."/>
            <person name="Albert R."/>
            <person name="Binder M."/>
            <person name="Bloem J."/>
            <person name="Labutti K."/>
            <person name="Salamov A."/>
            <person name="Andreopoulos B."/>
            <person name="Baker S."/>
            <person name="Barry K."/>
            <person name="Bills G."/>
            <person name="Bluhm B."/>
            <person name="Cannon C."/>
            <person name="Castanera R."/>
            <person name="Culley D."/>
            <person name="Daum C."/>
            <person name="Ezra D."/>
            <person name="Gonzalez J."/>
            <person name="Henrissat B."/>
            <person name="Kuo A."/>
            <person name="Liang C."/>
            <person name="Lipzen A."/>
            <person name="Lutzoni F."/>
            <person name="Magnuson J."/>
            <person name="Mondo S."/>
            <person name="Nolan M."/>
            <person name="Ohm R."/>
            <person name="Pangilinan J."/>
            <person name="Park H.-J."/>
            <person name="Ramirez L."/>
            <person name="Alfaro M."/>
            <person name="Sun H."/>
            <person name="Tritt A."/>
            <person name="Yoshinaga Y."/>
            <person name="Zwiers L.-H."/>
            <person name="Turgeon B."/>
            <person name="Goodwin S."/>
            <person name="Spatafora J."/>
            <person name="Crous P."/>
            <person name="Grigoriev I."/>
        </authorList>
    </citation>
    <scope>NUCLEOTIDE SEQUENCE</scope>
    <source>
        <strain evidence="8">CBS 260.36</strain>
    </source>
</reference>
<evidence type="ECO:0000256" key="1">
    <source>
        <dbReference type="ARBA" id="ARBA00022833"/>
    </source>
</evidence>
<dbReference type="GO" id="GO:0008270">
    <property type="term" value="F:zinc ion binding"/>
    <property type="evidence" value="ECO:0007669"/>
    <property type="project" value="InterPro"/>
</dbReference>
<feature type="domain" description="Xylanolytic transcriptional activator regulatory" evidence="7">
    <location>
        <begin position="266"/>
        <end position="337"/>
    </location>
</feature>
<evidence type="ECO:0000313" key="8">
    <source>
        <dbReference type="EMBL" id="KAF2156556.1"/>
    </source>
</evidence>
<evidence type="ECO:0000256" key="4">
    <source>
        <dbReference type="ARBA" id="ARBA00023163"/>
    </source>
</evidence>
<keyword evidence="4" id="KW-0804">Transcription</keyword>
<sequence>MEFKFVSGDARDLKRKRPYGACESCKKRKKRCFHGQDAEEGDTSTQDLQQIPLFQPPAPPNAASGQGLSGKHIAAPVDTTSALSDRPVLPSKPSRFLGDTHAEANLEAEGDISSERRDQDGVGVWFDTNDDEADSVTSRDNDADIAKGLCIADEDKKALISIFIARVQPLLPILEADHINIDKAMGMAETLSLAVCLVACKDQRAKQYRKFSGNNALLSVSAFASKLHKTISRRIRNWRSFDRMVLIRILTLMSTHQEGPDGAEEASMQLSQAVHHAYSIGMHLTRVSVDEKTQEDTARLFWCIWSWDKVSSAWNGRPRMTYEMDVGLSFVDSLPLFDTPARLWMKLARLLSSVTDLYNPRPCVDTESHIKEFPRWEFLLEEEEVDGMDEGFLTTLELFYHSVSMLSCRIKLLVGRKRAFASSLRRSLSAATVYSISKCVPPEDLAPLPVVPYAYCLATLVAYQQYRCNHHRVHRKIAEEKLMHFQEQLQAMSSYWHAAKSMSRKTQRVLREFRRRNGAENRPARAGAESEGTLGSSKLSTISTPSITSPSLGGARNFSAPVTSTYNSASGSKYPNQMGFASQGGYQDTAFADMDVTFGNLMDMNAFTGDIEFALTPYMDGGYDAGAAATTAAHDTMWVGGGMNGGV</sequence>
<comment type="caution">
    <text evidence="8">The sequence shown here is derived from an EMBL/GenBank/DDBJ whole genome shotgun (WGS) entry which is preliminary data.</text>
</comment>
<organism evidence="8 9">
    <name type="scientific">Myriangium duriaei CBS 260.36</name>
    <dbReference type="NCBI Taxonomy" id="1168546"/>
    <lineage>
        <taxon>Eukaryota</taxon>
        <taxon>Fungi</taxon>
        <taxon>Dikarya</taxon>
        <taxon>Ascomycota</taxon>
        <taxon>Pezizomycotina</taxon>
        <taxon>Dothideomycetes</taxon>
        <taxon>Dothideomycetidae</taxon>
        <taxon>Myriangiales</taxon>
        <taxon>Myriangiaceae</taxon>
        <taxon>Myriangium</taxon>
    </lineage>
</organism>
<dbReference type="CDD" id="cd12148">
    <property type="entry name" value="fungal_TF_MHR"/>
    <property type="match status" value="1"/>
</dbReference>
<name>A0A9P4J7M2_9PEZI</name>
<keyword evidence="3" id="KW-0238">DNA-binding</keyword>
<dbReference type="OrthoDB" id="10031947at2759"/>
<evidence type="ECO:0000256" key="3">
    <source>
        <dbReference type="ARBA" id="ARBA00023125"/>
    </source>
</evidence>
<dbReference type="GO" id="GO:0003677">
    <property type="term" value="F:DNA binding"/>
    <property type="evidence" value="ECO:0007669"/>
    <property type="project" value="UniProtKB-KW"/>
</dbReference>
<evidence type="ECO:0000313" key="9">
    <source>
        <dbReference type="Proteomes" id="UP000799439"/>
    </source>
</evidence>
<dbReference type="PANTHER" id="PTHR47171:SF6">
    <property type="entry name" value="SPECIFIC TRANSCRIPTION FACTOR, PUTATIVE (AFU_ORTHOLOGUE AFUA_2G06130)-RELATED"/>
    <property type="match status" value="1"/>
</dbReference>
<dbReference type="InterPro" id="IPR007219">
    <property type="entry name" value="XnlR_reg_dom"/>
</dbReference>
<keyword evidence="5" id="KW-0539">Nucleus</keyword>
<feature type="compositionally biased region" description="Basic and acidic residues" evidence="6">
    <location>
        <begin position="514"/>
        <end position="523"/>
    </location>
</feature>
<accession>A0A9P4J7M2</accession>
<keyword evidence="1" id="KW-0862">Zinc</keyword>
<feature type="region of interest" description="Disordered" evidence="6">
    <location>
        <begin position="27"/>
        <end position="72"/>
    </location>
</feature>
<dbReference type="Proteomes" id="UP000799439">
    <property type="component" value="Unassembled WGS sequence"/>
</dbReference>
<keyword evidence="2" id="KW-0805">Transcription regulation</keyword>
<proteinExistence type="predicted"/>
<feature type="region of interest" description="Disordered" evidence="6">
    <location>
        <begin position="79"/>
        <end position="98"/>
    </location>
</feature>
<evidence type="ECO:0000256" key="5">
    <source>
        <dbReference type="ARBA" id="ARBA00023242"/>
    </source>
</evidence>
<dbReference type="AlphaFoldDB" id="A0A9P4J7M2"/>
<dbReference type="GO" id="GO:0006351">
    <property type="term" value="P:DNA-templated transcription"/>
    <property type="evidence" value="ECO:0007669"/>
    <property type="project" value="InterPro"/>
</dbReference>
<keyword evidence="9" id="KW-1185">Reference proteome</keyword>
<feature type="region of interest" description="Disordered" evidence="6">
    <location>
        <begin position="514"/>
        <end position="550"/>
    </location>
</feature>
<dbReference type="SMART" id="SM00906">
    <property type="entry name" value="Fungal_trans"/>
    <property type="match status" value="1"/>
</dbReference>